<dbReference type="Proteomes" id="UP000247555">
    <property type="component" value="Unassembled WGS sequence"/>
</dbReference>
<accession>A0A318L1J8</accession>
<name>A0A318L1J8_9NEIS</name>
<dbReference type="InterPro" id="IPR038396">
    <property type="entry name" value="SpoIIAA-like_sf"/>
</dbReference>
<organism evidence="1 2">
    <name type="scientific">Rivihabitans pingtungensis</name>
    <dbReference type="NCBI Taxonomy" id="1054498"/>
    <lineage>
        <taxon>Bacteria</taxon>
        <taxon>Pseudomonadati</taxon>
        <taxon>Pseudomonadota</taxon>
        <taxon>Betaproteobacteria</taxon>
        <taxon>Neisseriales</taxon>
        <taxon>Aquaspirillaceae</taxon>
        <taxon>Rivihabitans</taxon>
    </lineage>
</organism>
<evidence type="ECO:0000313" key="2">
    <source>
        <dbReference type="Proteomes" id="UP000247555"/>
    </source>
</evidence>
<dbReference type="Pfam" id="PF11964">
    <property type="entry name" value="SpoIIAA-like"/>
    <property type="match status" value="1"/>
</dbReference>
<proteinExistence type="predicted"/>
<dbReference type="Gene3D" id="3.40.50.10600">
    <property type="entry name" value="SpoIIaa-like domains"/>
    <property type="match status" value="1"/>
</dbReference>
<dbReference type="InterPro" id="IPR036513">
    <property type="entry name" value="STAS_dom_sf"/>
</dbReference>
<gene>
    <name evidence="1" type="ORF">DFR34_10144</name>
</gene>
<protein>
    <submittedName>
        <fullName evidence="1">SpoIIAA-like protein</fullName>
    </submittedName>
</protein>
<sequence>MISIQQQSYGLDVALFATFTVDDFRAFETAVLARAQTDGRVNVLLNLSGLLDFTIDMALEELRFVREHEQEFGRIAIVAPEGWLNLAAHIAGLLSHTDSEYFDTPEDALAWLNAN</sequence>
<reference evidence="1 2" key="1">
    <citation type="submission" date="2018-05" db="EMBL/GenBank/DDBJ databases">
        <title>Genomic Encyclopedia of Type Strains, Phase IV (KMG-IV): sequencing the most valuable type-strain genomes for metagenomic binning, comparative biology and taxonomic classification.</title>
        <authorList>
            <person name="Goeker M."/>
        </authorList>
    </citation>
    <scope>NUCLEOTIDE SEQUENCE [LARGE SCALE GENOMIC DNA]</scope>
    <source>
        <strain evidence="1 2">DSM 29661</strain>
    </source>
</reference>
<dbReference type="SUPFAM" id="SSF52091">
    <property type="entry name" value="SpoIIaa-like"/>
    <property type="match status" value="1"/>
</dbReference>
<dbReference type="OrthoDB" id="8562463at2"/>
<evidence type="ECO:0000313" key="1">
    <source>
        <dbReference type="EMBL" id="PXX81815.1"/>
    </source>
</evidence>
<dbReference type="InterPro" id="IPR021866">
    <property type="entry name" value="SpoIIAA-like"/>
</dbReference>
<dbReference type="RefSeq" id="WP_110389151.1">
    <property type="nucleotide sequence ID" value="NZ_CALCOA010000066.1"/>
</dbReference>
<keyword evidence="2" id="KW-1185">Reference proteome</keyword>
<dbReference type="EMBL" id="QJKI01000001">
    <property type="protein sequence ID" value="PXX81815.1"/>
    <property type="molecule type" value="Genomic_DNA"/>
</dbReference>
<comment type="caution">
    <text evidence="1">The sequence shown here is derived from an EMBL/GenBank/DDBJ whole genome shotgun (WGS) entry which is preliminary data.</text>
</comment>
<dbReference type="AlphaFoldDB" id="A0A318L1J8"/>